<proteinExistence type="predicted"/>
<dbReference type="Pfam" id="PF19458">
    <property type="entry name" value="DUF5995"/>
    <property type="match status" value="1"/>
</dbReference>
<dbReference type="AlphaFoldDB" id="A0A2P2CBL1"/>
<organism evidence="1">
    <name type="scientific">metagenome</name>
    <dbReference type="NCBI Taxonomy" id="256318"/>
    <lineage>
        <taxon>unclassified sequences</taxon>
        <taxon>metagenomes</taxon>
    </lineage>
</organism>
<reference evidence="1" key="1">
    <citation type="submission" date="2015-08" db="EMBL/GenBank/DDBJ databases">
        <authorList>
            <person name="Babu N.S."/>
            <person name="Beckwith C.J."/>
            <person name="Beseler K.G."/>
            <person name="Brison A."/>
            <person name="Carone J.V."/>
            <person name="Caskin T.P."/>
            <person name="Diamond M."/>
            <person name="Durham M.E."/>
            <person name="Foxe J.M."/>
            <person name="Go M."/>
            <person name="Henderson B.A."/>
            <person name="Jones I.B."/>
            <person name="McGettigan J.A."/>
            <person name="Micheletti S.J."/>
            <person name="Nasrallah M.E."/>
            <person name="Ortiz D."/>
            <person name="Piller C.R."/>
            <person name="Privatt S.R."/>
            <person name="Schneider S.L."/>
            <person name="Sharp S."/>
            <person name="Smith T.C."/>
            <person name="Stanton J.D."/>
            <person name="Ullery H.E."/>
            <person name="Wilson R.J."/>
            <person name="Serrano M.G."/>
            <person name="Buck G."/>
            <person name="Lee V."/>
            <person name="Wang Y."/>
            <person name="Carvalho R."/>
            <person name="Voegtly L."/>
            <person name="Shi R."/>
            <person name="Duckworth R."/>
            <person name="Johnson A."/>
            <person name="Loviza R."/>
            <person name="Walstead R."/>
            <person name="Shah Z."/>
            <person name="Kiflezghi M."/>
            <person name="Wade K."/>
            <person name="Ball S.L."/>
            <person name="Bradley K.W."/>
            <person name="Asai D.J."/>
            <person name="Bowman C.A."/>
            <person name="Russell D.A."/>
            <person name="Pope W.H."/>
            <person name="Jacobs-Sera D."/>
            <person name="Hendrix R.W."/>
            <person name="Hatfull G.F."/>
        </authorList>
    </citation>
    <scope>NUCLEOTIDE SEQUENCE</scope>
</reference>
<dbReference type="InterPro" id="IPR046037">
    <property type="entry name" value="DUF5995"/>
</dbReference>
<protein>
    <submittedName>
        <fullName evidence="1">Uncharacterized protein</fullName>
    </submittedName>
</protein>
<gene>
    <name evidence="1" type="ORF">NOCA2590003</name>
</gene>
<dbReference type="EMBL" id="CZKA01000055">
    <property type="protein sequence ID" value="CUR59351.1"/>
    <property type="molecule type" value="Genomic_DNA"/>
</dbReference>
<evidence type="ECO:0000313" key="1">
    <source>
        <dbReference type="EMBL" id="CUR59351.1"/>
    </source>
</evidence>
<accession>A0A2P2CBL1</accession>
<name>A0A2P2CBL1_9ZZZZ</name>
<sequence>MSMPTTVEDVITRMRTIDAGLVAGDGVRVFNRMYLTVTERIAQILAGSADTTFRDAPTMAELDVRFANLWLAAYDASVAGRVVPAAWRPLFEARERSCLPIQFALAGMNTHIEHDLPIAVVDTCRSRRLDPDDVQRDYQAVNEVLADVEAGVRRSFLDSLGQEIDDHVGPVVHLVSSWNIDKARDVSWITAETIWALRHTDFLRGRFLVGLGHSVGMTSRALLTPRT</sequence>